<sequence>MESASTESIRTALGAVAGFGSFFSLRVGGDPAGWHDVKSDYGRGFADLVEATAARYGTRELRIGASIAQLGHAARLWSPLLGTVLTHAVVPDLTRLDRADDGPNLRLPAPAGWRYESPDQLYDLVVRHHLEPLAAGLRVKVAPGLLYGNAASALAEAGRAIAAIRPDLAEPAADLVADLLARGHLAGKGALISPEPAFRRTTCCLYYRVPDGSKCDDCALR</sequence>
<keyword evidence="3" id="KW-1185">Reference proteome</keyword>
<organism evidence="2 3">
    <name type="scientific">Streptosporangium minutum</name>
    <dbReference type="NCBI Taxonomy" id="569862"/>
    <lineage>
        <taxon>Bacteria</taxon>
        <taxon>Bacillati</taxon>
        <taxon>Actinomycetota</taxon>
        <taxon>Actinomycetes</taxon>
        <taxon>Streptosporangiales</taxon>
        <taxon>Streptosporangiaceae</taxon>
        <taxon>Streptosporangium</taxon>
    </lineage>
</organism>
<proteinExistence type="predicted"/>
<comment type="caution">
    <text evidence="2">The sequence shown here is derived from an EMBL/GenBank/DDBJ whole genome shotgun (WGS) entry which is preliminary data.</text>
</comment>
<dbReference type="InterPro" id="IPR024726">
    <property type="entry name" value="FhuF_C"/>
</dbReference>
<name>A0A243RHX4_9ACTN</name>
<evidence type="ECO:0000259" key="1">
    <source>
        <dbReference type="Pfam" id="PF11575"/>
    </source>
</evidence>
<dbReference type="Proteomes" id="UP000194761">
    <property type="component" value="Unassembled WGS sequence"/>
</dbReference>
<reference evidence="2 3" key="1">
    <citation type="submission" date="2017-05" db="EMBL/GenBank/DDBJ databases">
        <title>Biotechnological potential of actinobacteria isolated from South African environments.</title>
        <authorList>
            <person name="Le Roes-Hill M."/>
            <person name="Prins A."/>
            <person name="Durrell K.A."/>
        </authorList>
    </citation>
    <scope>NUCLEOTIDE SEQUENCE [LARGE SCALE GENOMIC DNA]</scope>
    <source>
        <strain evidence="2">M26</strain>
    </source>
</reference>
<accession>A0A243RHX4</accession>
<dbReference type="EMBL" id="NGFP01000105">
    <property type="protein sequence ID" value="OUC94443.1"/>
    <property type="molecule type" value="Genomic_DNA"/>
</dbReference>
<dbReference type="GO" id="GO:0051537">
    <property type="term" value="F:2 iron, 2 sulfur cluster binding"/>
    <property type="evidence" value="ECO:0007669"/>
    <property type="project" value="InterPro"/>
</dbReference>
<gene>
    <name evidence="2" type="ORF">CA984_22275</name>
</gene>
<evidence type="ECO:0000313" key="3">
    <source>
        <dbReference type="Proteomes" id="UP000194761"/>
    </source>
</evidence>
<evidence type="ECO:0000313" key="2">
    <source>
        <dbReference type="EMBL" id="OUC94443.1"/>
    </source>
</evidence>
<dbReference type="AlphaFoldDB" id="A0A243RHX4"/>
<protein>
    <submittedName>
        <fullName evidence="2">Iron reductase</fullName>
    </submittedName>
</protein>
<dbReference type="Pfam" id="PF11575">
    <property type="entry name" value="FhuF_C"/>
    <property type="match status" value="1"/>
</dbReference>
<feature type="domain" description="Ferric siderophore reductase C-terminal" evidence="1">
    <location>
        <begin position="200"/>
        <end position="220"/>
    </location>
</feature>